<feature type="signal peptide" evidence="1">
    <location>
        <begin position="1"/>
        <end position="21"/>
    </location>
</feature>
<evidence type="ECO:0000256" key="1">
    <source>
        <dbReference type="SAM" id="SignalP"/>
    </source>
</evidence>
<keyword evidence="1" id="KW-0732">Signal</keyword>
<evidence type="ECO:0000313" key="3">
    <source>
        <dbReference type="Proteomes" id="UP001597511"/>
    </source>
</evidence>
<dbReference type="EMBL" id="JBHUOZ010000003">
    <property type="protein sequence ID" value="MFD2920479.1"/>
    <property type="molecule type" value="Genomic_DNA"/>
</dbReference>
<accession>A0ABW6A566</accession>
<keyword evidence="3" id="KW-1185">Reference proteome</keyword>
<dbReference type="Proteomes" id="UP001597511">
    <property type="component" value="Unassembled WGS sequence"/>
</dbReference>
<protein>
    <recommendedName>
        <fullName evidence="4">Outer membrane protein beta-barrel domain-containing protein</fullName>
    </recommendedName>
</protein>
<sequence>MKKYHLVVLMTCLLLSQWVLAQYSPRESMLGLRGGGSVGVTYKKFFGENFAFETVAAKDFPKEFDGMFLSALFEKHAPLAGKRFSALIGGGPTYHFKRKGVGVSGIIGFDWRILNSPINLQVDWSPAYYFTGEDGFTSINAAFSIRYILNRKKVYHQDE</sequence>
<comment type="caution">
    <text evidence="2">The sequence shown here is derived from an EMBL/GenBank/DDBJ whole genome shotgun (WGS) entry which is preliminary data.</text>
</comment>
<dbReference type="RefSeq" id="WP_386098906.1">
    <property type="nucleotide sequence ID" value="NZ_JBHUOZ010000003.1"/>
</dbReference>
<name>A0ABW6A566_9BACT</name>
<feature type="chain" id="PRO_5045694639" description="Outer membrane protein beta-barrel domain-containing protein" evidence="1">
    <location>
        <begin position="22"/>
        <end position="159"/>
    </location>
</feature>
<gene>
    <name evidence="2" type="ORF">ACFS6H_12200</name>
</gene>
<proteinExistence type="predicted"/>
<organism evidence="2 3">
    <name type="scientific">Terrimonas rubra</name>
    <dbReference type="NCBI Taxonomy" id="1035890"/>
    <lineage>
        <taxon>Bacteria</taxon>
        <taxon>Pseudomonadati</taxon>
        <taxon>Bacteroidota</taxon>
        <taxon>Chitinophagia</taxon>
        <taxon>Chitinophagales</taxon>
        <taxon>Chitinophagaceae</taxon>
        <taxon>Terrimonas</taxon>
    </lineage>
</organism>
<evidence type="ECO:0008006" key="4">
    <source>
        <dbReference type="Google" id="ProtNLM"/>
    </source>
</evidence>
<reference evidence="3" key="1">
    <citation type="journal article" date="2019" name="Int. J. Syst. Evol. Microbiol.">
        <title>The Global Catalogue of Microorganisms (GCM) 10K type strain sequencing project: providing services to taxonomists for standard genome sequencing and annotation.</title>
        <authorList>
            <consortium name="The Broad Institute Genomics Platform"/>
            <consortium name="The Broad Institute Genome Sequencing Center for Infectious Disease"/>
            <person name="Wu L."/>
            <person name="Ma J."/>
        </authorList>
    </citation>
    <scope>NUCLEOTIDE SEQUENCE [LARGE SCALE GENOMIC DNA]</scope>
    <source>
        <strain evidence="3">KCTC 23299</strain>
    </source>
</reference>
<evidence type="ECO:0000313" key="2">
    <source>
        <dbReference type="EMBL" id="MFD2920479.1"/>
    </source>
</evidence>